<dbReference type="EMBL" id="JAWLIP010000004">
    <property type="protein sequence ID" value="MDV6226691.1"/>
    <property type="molecule type" value="Genomic_DNA"/>
</dbReference>
<comment type="caution">
    <text evidence="1">The sequence shown here is derived from an EMBL/GenBank/DDBJ whole genome shotgun (WGS) entry which is preliminary data.</text>
</comment>
<evidence type="ECO:0000313" key="1">
    <source>
        <dbReference type="EMBL" id="MDV6226691.1"/>
    </source>
</evidence>
<protein>
    <submittedName>
        <fullName evidence="1">Uncharacterized protein</fullName>
    </submittedName>
</protein>
<accession>A0ABU4AKD9</accession>
<dbReference type="RefSeq" id="WP_317561231.1">
    <property type="nucleotide sequence ID" value="NZ_JAWLIP010000004.1"/>
</dbReference>
<dbReference type="Proteomes" id="UP001185659">
    <property type="component" value="Unassembled WGS sequence"/>
</dbReference>
<proteinExistence type="predicted"/>
<reference evidence="1 2" key="1">
    <citation type="submission" date="2023-10" db="EMBL/GenBank/DDBJ databases">
        <authorList>
            <person name="Venkata Ramana C."/>
            <person name="Sasikala C."/>
            <person name="Dhurka M."/>
        </authorList>
    </citation>
    <scope>NUCLEOTIDE SEQUENCE [LARGE SCALE GENOMIC DNA]</scope>
    <source>
        <strain evidence="1 2">KCTC 32151</strain>
    </source>
</reference>
<sequence>MSGAAAIPRSSSLAISSPLRGMLRPSFILTLLAGVAFVNAGADARAQMLSKEEQARLAAADEGKTPATAIALPFEDAFEGDGLAAHWQVLNEDRDRYVAERGMLLAITSGGRDGFDNVDARNIYQLQGAMPDGDFDISLGGRLDAKTGFDEVWMGLRESDENFVAAHLYVHTKGCGPALYISTVANQPLNPEEPAVPSAMSVNLFDGPAVGKICNKTGRAYGDRVLADLYEKGFVLTLSRRGLRYQAKVTLDLPAGEGEAVGGVQEFSGGRVARMAGFGSPAFMVGQGKKAKGGETLAEFDRFSIKRPGQQ</sequence>
<organism evidence="1 2">
    <name type="scientific">Nitratireductor aquimarinus</name>
    <dbReference type="NCBI Taxonomy" id="889300"/>
    <lineage>
        <taxon>Bacteria</taxon>
        <taxon>Pseudomonadati</taxon>
        <taxon>Pseudomonadota</taxon>
        <taxon>Alphaproteobacteria</taxon>
        <taxon>Hyphomicrobiales</taxon>
        <taxon>Phyllobacteriaceae</taxon>
        <taxon>Nitratireductor</taxon>
    </lineage>
</organism>
<name>A0ABU4AKD9_9HYPH</name>
<gene>
    <name evidence="1" type="ORF">R2G56_10385</name>
</gene>
<keyword evidence="2" id="KW-1185">Reference proteome</keyword>
<evidence type="ECO:0000313" key="2">
    <source>
        <dbReference type="Proteomes" id="UP001185659"/>
    </source>
</evidence>